<evidence type="ECO:0000313" key="1">
    <source>
        <dbReference type="EMBL" id="PRE41684.1"/>
    </source>
</evidence>
<dbReference type="Proteomes" id="UP000237811">
    <property type="component" value="Unassembled WGS sequence"/>
</dbReference>
<accession>A0AB37ANZ7</accession>
<organism evidence="1 2">
    <name type="scientific">Burkholderia multivorans</name>
    <dbReference type="NCBI Taxonomy" id="87883"/>
    <lineage>
        <taxon>Bacteria</taxon>
        <taxon>Pseudomonadati</taxon>
        <taxon>Pseudomonadota</taxon>
        <taxon>Betaproteobacteria</taxon>
        <taxon>Burkholderiales</taxon>
        <taxon>Burkholderiaceae</taxon>
        <taxon>Burkholderia</taxon>
        <taxon>Burkholderia cepacia complex</taxon>
    </lineage>
</organism>
<dbReference type="AlphaFoldDB" id="A0AB37ANZ7"/>
<dbReference type="RefSeq" id="WP_043279906.1">
    <property type="nucleotide sequence ID" value="NZ_CADFCZ010000004.1"/>
</dbReference>
<gene>
    <name evidence="1" type="ORF">C6P99_26375</name>
</gene>
<dbReference type="EMBL" id="PVFR01000081">
    <property type="protein sequence ID" value="PRE41684.1"/>
    <property type="molecule type" value="Genomic_DNA"/>
</dbReference>
<name>A0AB37ANZ7_9BURK</name>
<reference evidence="1 2" key="1">
    <citation type="submission" date="2018-03" db="EMBL/GenBank/DDBJ databases">
        <authorList>
            <person name="Nguyen K."/>
            <person name="Fouts D."/>
            <person name="Sutton G."/>
        </authorList>
    </citation>
    <scope>NUCLEOTIDE SEQUENCE [LARGE SCALE GENOMIC DNA]</scope>
    <source>
        <strain evidence="1 2">AU14328</strain>
    </source>
</reference>
<dbReference type="GeneID" id="89570401"/>
<proteinExistence type="predicted"/>
<protein>
    <submittedName>
        <fullName evidence="1">Uncharacterized protein</fullName>
    </submittedName>
</protein>
<comment type="caution">
    <text evidence="1">The sequence shown here is derived from an EMBL/GenBank/DDBJ whole genome shotgun (WGS) entry which is preliminary data.</text>
</comment>
<sequence>MVEGWYGDDYIVLFTYEEALATASACGFDTALPGFAVLGLRGWQDFIVRDEAGATFTVPSVPLDTRYLASINLPAAHELEPDSRLAGKVKWLVKPLIFGGSPDAEENVSWVTYREHGALVRWWNEQYRFAKASQV</sequence>
<evidence type="ECO:0000313" key="2">
    <source>
        <dbReference type="Proteomes" id="UP000237811"/>
    </source>
</evidence>